<evidence type="ECO:0000313" key="3">
    <source>
        <dbReference type="Proteomes" id="UP000016931"/>
    </source>
</evidence>
<gene>
    <name evidence="2" type="ORF">SEPMUDRAFT_147867</name>
</gene>
<dbReference type="Proteomes" id="UP000016931">
    <property type="component" value="Unassembled WGS sequence"/>
</dbReference>
<feature type="compositionally biased region" description="Basic and acidic residues" evidence="1">
    <location>
        <begin position="12"/>
        <end position="22"/>
    </location>
</feature>
<feature type="region of interest" description="Disordered" evidence="1">
    <location>
        <begin position="1"/>
        <end position="29"/>
    </location>
</feature>
<organism evidence="2 3">
    <name type="scientific">Sphaerulina musiva (strain SO2202)</name>
    <name type="common">Poplar stem canker fungus</name>
    <name type="synonym">Septoria musiva</name>
    <dbReference type="NCBI Taxonomy" id="692275"/>
    <lineage>
        <taxon>Eukaryota</taxon>
        <taxon>Fungi</taxon>
        <taxon>Dikarya</taxon>
        <taxon>Ascomycota</taxon>
        <taxon>Pezizomycotina</taxon>
        <taxon>Dothideomycetes</taxon>
        <taxon>Dothideomycetidae</taxon>
        <taxon>Mycosphaerellales</taxon>
        <taxon>Mycosphaerellaceae</taxon>
        <taxon>Sphaerulina</taxon>
    </lineage>
</organism>
<proteinExistence type="predicted"/>
<dbReference type="eggNOG" id="ENOG502SMZT">
    <property type="taxonomic scope" value="Eukaryota"/>
</dbReference>
<reference evidence="2 3" key="1">
    <citation type="journal article" date="2012" name="PLoS Pathog.">
        <title>Diverse lifestyles and strategies of plant pathogenesis encoded in the genomes of eighteen Dothideomycetes fungi.</title>
        <authorList>
            <person name="Ohm R.A."/>
            <person name="Feau N."/>
            <person name="Henrissat B."/>
            <person name="Schoch C.L."/>
            <person name="Horwitz B.A."/>
            <person name="Barry K.W."/>
            <person name="Condon B.J."/>
            <person name="Copeland A.C."/>
            <person name="Dhillon B."/>
            <person name="Glaser F."/>
            <person name="Hesse C.N."/>
            <person name="Kosti I."/>
            <person name="LaButti K."/>
            <person name="Lindquist E.A."/>
            <person name="Lucas S."/>
            <person name="Salamov A.A."/>
            <person name="Bradshaw R.E."/>
            <person name="Ciuffetti L."/>
            <person name="Hamelin R.C."/>
            <person name="Kema G.H.J."/>
            <person name="Lawrence C."/>
            <person name="Scott J.A."/>
            <person name="Spatafora J.W."/>
            <person name="Turgeon B.G."/>
            <person name="de Wit P.J.G.M."/>
            <person name="Zhong S."/>
            <person name="Goodwin S.B."/>
            <person name="Grigoriev I.V."/>
        </authorList>
    </citation>
    <scope>NUCLEOTIDE SEQUENCE [LARGE SCALE GENOMIC DNA]</scope>
    <source>
        <strain evidence="2 3">SO2202</strain>
    </source>
</reference>
<evidence type="ECO:0000313" key="2">
    <source>
        <dbReference type="EMBL" id="EMF14006.1"/>
    </source>
</evidence>
<dbReference type="GeneID" id="27901702"/>
<protein>
    <submittedName>
        <fullName evidence="2">Uncharacterized protein</fullName>
    </submittedName>
</protein>
<dbReference type="HOGENOM" id="CLU_077703_0_0_1"/>
<dbReference type="RefSeq" id="XP_016762127.1">
    <property type="nucleotide sequence ID" value="XM_016904565.1"/>
</dbReference>
<dbReference type="OMA" id="ARSAFAW"/>
<name>M3C139_SPHMS</name>
<sequence length="347" mass="38282">MPTGTGPANNNQDHHTTPRDYTDMPTATLPSSRIPNASPFLLNAEDVDTLSHSQGFTILRQHLAAYYDYELCDCHTPAHLEDVERWLITRDVLHALLVPVVELFDRACGVASAATQATKLEDLEYAFTSSSRSAFVWLQCFLSAEKERDWCYTRGCPACVVEHSLDSEFTIRLLYAACLLSDVHYPFTIEGPTLPSFMFFLDAVHNAVEGDELFGHDFLEVVQPKAMVTRDGIEELIHQCLELDIVLSEPSTPDPISPATSVPPSPILGSCGGTPGIKIRRSKLARKQKSMQLEEAEWLEVMTKQIWDTTQPSIEVGAAAATLLLTQSLDAALKLEPAVAVDELAPE</sequence>
<dbReference type="STRING" id="692275.M3C139"/>
<accession>M3C139</accession>
<keyword evidence="3" id="KW-1185">Reference proteome</keyword>
<dbReference type="OrthoDB" id="5272500at2759"/>
<dbReference type="AlphaFoldDB" id="M3C139"/>
<dbReference type="EMBL" id="KB456262">
    <property type="protein sequence ID" value="EMF14006.1"/>
    <property type="molecule type" value="Genomic_DNA"/>
</dbReference>
<evidence type="ECO:0000256" key="1">
    <source>
        <dbReference type="SAM" id="MobiDB-lite"/>
    </source>
</evidence>
<feature type="compositionally biased region" description="Polar residues" evidence="1">
    <location>
        <begin position="1"/>
        <end position="11"/>
    </location>
</feature>